<dbReference type="InterPro" id="IPR041698">
    <property type="entry name" value="Methyltransf_25"/>
</dbReference>
<reference evidence="3 4" key="1">
    <citation type="journal article" date="2024" name="Appl. Environ. Microbiol.">
        <title>Pontiella agarivorans sp. nov., a novel marine anaerobic bacterium capable of degrading macroalgal polysaccharides and fixing nitrogen.</title>
        <authorList>
            <person name="Liu N."/>
            <person name="Kivenson V."/>
            <person name="Peng X."/>
            <person name="Cui Z."/>
            <person name="Lankiewicz T.S."/>
            <person name="Gosselin K.M."/>
            <person name="English C.J."/>
            <person name="Blair E.M."/>
            <person name="O'Malley M.A."/>
            <person name="Valentine D.L."/>
        </authorList>
    </citation>
    <scope>NUCLEOTIDE SEQUENCE [LARGE SCALE GENOMIC DNA]</scope>
    <source>
        <strain evidence="3 4">NLcol2</strain>
    </source>
</reference>
<dbReference type="Proteomes" id="UP001290861">
    <property type="component" value="Unassembled WGS sequence"/>
</dbReference>
<dbReference type="CDD" id="cd02440">
    <property type="entry name" value="AdoMet_MTases"/>
    <property type="match status" value="1"/>
</dbReference>
<keyword evidence="1 3" id="KW-0808">Transferase</keyword>
<protein>
    <submittedName>
        <fullName evidence="3">Class I SAM-dependent methyltransferase</fullName>
        <ecNumber evidence="3">2.1.-.-</ecNumber>
    </submittedName>
</protein>
<accession>A0ABU5MVW7</accession>
<dbReference type="RefSeq" id="WP_322608110.1">
    <property type="nucleotide sequence ID" value="NZ_JARVCO010000007.1"/>
</dbReference>
<sequence length="196" mass="21440">MWDKTYSTDEFVYGTEPNAFLKANTDKLKPGSVLCLGDGEGRNGVYLAKLGFEVTSVDLSETGLAKARELAEANNVEINTICADLNDYAEEPNCWDNIVSIFCHLPPPLRKKVHAASAEALTENGIFLLEAYTPRQLEMPGTGGPPVPELLYSAGMLKDDFQSLEVFQALETEREVNEGSKHYGPGAVVQLLARKT</sequence>
<dbReference type="EC" id="2.1.-.-" evidence="3"/>
<dbReference type="PANTHER" id="PTHR43861:SF3">
    <property type="entry name" value="PUTATIVE (AFU_ORTHOLOGUE AFUA_2G14390)-RELATED"/>
    <property type="match status" value="1"/>
</dbReference>
<name>A0ABU5MVW7_9BACT</name>
<evidence type="ECO:0000313" key="3">
    <source>
        <dbReference type="EMBL" id="MDZ8118312.1"/>
    </source>
</evidence>
<dbReference type="Pfam" id="PF13649">
    <property type="entry name" value="Methyltransf_25"/>
    <property type="match status" value="1"/>
</dbReference>
<evidence type="ECO:0000256" key="1">
    <source>
        <dbReference type="ARBA" id="ARBA00022679"/>
    </source>
</evidence>
<dbReference type="PANTHER" id="PTHR43861">
    <property type="entry name" value="TRANS-ACONITATE 2-METHYLTRANSFERASE-RELATED"/>
    <property type="match status" value="1"/>
</dbReference>
<dbReference type="GO" id="GO:0008168">
    <property type="term" value="F:methyltransferase activity"/>
    <property type="evidence" value="ECO:0007669"/>
    <property type="project" value="UniProtKB-KW"/>
</dbReference>
<proteinExistence type="predicted"/>
<dbReference type="Gene3D" id="3.40.50.150">
    <property type="entry name" value="Vaccinia Virus protein VP39"/>
    <property type="match status" value="1"/>
</dbReference>
<gene>
    <name evidence="3" type="ORF">P9H32_06680</name>
</gene>
<evidence type="ECO:0000259" key="2">
    <source>
        <dbReference type="Pfam" id="PF13649"/>
    </source>
</evidence>
<dbReference type="SUPFAM" id="SSF53335">
    <property type="entry name" value="S-adenosyl-L-methionine-dependent methyltransferases"/>
    <property type="match status" value="1"/>
</dbReference>
<organism evidence="3 4">
    <name type="scientific">Pontiella agarivorans</name>
    <dbReference type="NCBI Taxonomy" id="3038953"/>
    <lineage>
        <taxon>Bacteria</taxon>
        <taxon>Pseudomonadati</taxon>
        <taxon>Kiritimatiellota</taxon>
        <taxon>Kiritimatiellia</taxon>
        <taxon>Kiritimatiellales</taxon>
        <taxon>Pontiellaceae</taxon>
        <taxon>Pontiella</taxon>
    </lineage>
</organism>
<keyword evidence="4" id="KW-1185">Reference proteome</keyword>
<dbReference type="InterPro" id="IPR029063">
    <property type="entry name" value="SAM-dependent_MTases_sf"/>
</dbReference>
<keyword evidence="3" id="KW-0489">Methyltransferase</keyword>
<evidence type="ECO:0000313" key="4">
    <source>
        <dbReference type="Proteomes" id="UP001290861"/>
    </source>
</evidence>
<dbReference type="EMBL" id="JARVCO010000007">
    <property type="protein sequence ID" value="MDZ8118312.1"/>
    <property type="molecule type" value="Genomic_DNA"/>
</dbReference>
<dbReference type="GO" id="GO:0032259">
    <property type="term" value="P:methylation"/>
    <property type="evidence" value="ECO:0007669"/>
    <property type="project" value="UniProtKB-KW"/>
</dbReference>
<comment type="caution">
    <text evidence="3">The sequence shown here is derived from an EMBL/GenBank/DDBJ whole genome shotgun (WGS) entry which is preliminary data.</text>
</comment>
<feature type="domain" description="Methyltransferase" evidence="2">
    <location>
        <begin position="33"/>
        <end position="125"/>
    </location>
</feature>